<accession>A0A5R9KT93</accession>
<comment type="caution">
    <text evidence="2">The sequence shown here is derived from an EMBL/GenBank/DDBJ whole genome shotgun (WGS) entry which is preliminary data.</text>
</comment>
<evidence type="ECO:0000313" key="2">
    <source>
        <dbReference type="EMBL" id="TLU99296.1"/>
    </source>
</evidence>
<gene>
    <name evidence="2" type="ORF">FEN17_22280</name>
</gene>
<feature type="signal peptide" evidence="1">
    <location>
        <begin position="1"/>
        <end position="24"/>
    </location>
</feature>
<organism evidence="2 3">
    <name type="scientific">Dyadobacter luticola</name>
    <dbReference type="NCBI Taxonomy" id="1979387"/>
    <lineage>
        <taxon>Bacteria</taxon>
        <taxon>Pseudomonadati</taxon>
        <taxon>Bacteroidota</taxon>
        <taxon>Cytophagia</taxon>
        <taxon>Cytophagales</taxon>
        <taxon>Spirosomataceae</taxon>
        <taxon>Dyadobacter</taxon>
    </lineage>
</organism>
<dbReference type="RefSeq" id="WP_138367586.1">
    <property type="nucleotide sequence ID" value="NZ_VCEJ01000005.1"/>
</dbReference>
<evidence type="ECO:0000313" key="3">
    <source>
        <dbReference type="Proteomes" id="UP000306402"/>
    </source>
</evidence>
<sequence length="126" mass="13910">MKTSFKTFALVVAFFAAFTFNAFADEKDGKKATGFGTGIFASKSGKLHINVDKYADDNTVVLVSDKSGKLMFHEVLGKNVTKYRKTLDVADLPAGTYQIEITSKIRKEVKSFELTDVKAERSLSVK</sequence>
<dbReference type="AlphaFoldDB" id="A0A5R9KT93"/>
<dbReference type="EMBL" id="VCEJ01000005">
    <property type="protein sequence ID" value="TLU99296.1"/>
    <property type="molecule type" value="Genomic_DNA"/>
</dbReference>
<keyword evidence="3" id="KW-1185">Reference proteome</keyword>
<keyword evidence="1" id="KW-0732">Signal</keyword>
<name>A0A5R9KT93_9BACT</name>
<evidence type="ECO:0008006" key="4">
    <source>
        <dbReference type="Google" id="ProtNLM"/>
    </source>
</evidence>
<proteinExistence type="predicted"/>
<dbReference type="OrthoDB" id="961604at2"/>
<evidence type="ECO:0000256" key="1">
    <source>
        <dbReference type="SAM" id="SignalP"/>
    </source>
</evidence>
<feature type="chain" id="PRO_5024361845" description="T9SS type A sorting domain-containing protein" evidence="1">
    <location>
        <begin position="25"/>
        <end position="126"/>
    </location>
</feature>
<protein>
    <recommendedName>
        <fullName evidence="4">T9SS type A sorting domain-containing protein</fullName>
    </recommendedName>
</protein>
<reference evidence="2 3" key="1">
    <citation type="submission" date="2019-05" db="EMBL/GenBank/DDBJ databases">
        <authorList>
            <person name="Qu J.-H."/>
        </authorList>
    </citation>
    <scope>NUCLEOTIDE SEQUENCE [LARGE SCALE GENOMIC DNA]</scope>
    <source>
        <strain evidence="2 3">T17</strain>
    </source>
</reference>
<dbReference type="Proteomes" id="UP000306402">
    <property type="component" value="Unassembled WGS sequence"/>
</dbReference>